<protein>
    <submittedName>
        <fullName evidence="3">AAA family ATPase</fullName>
    </submittedName>
</protein>
<reference evidence="3 4" key="1">
    <citation type="submission" date="2024-01" db="EMBL/GenBank/DDBJ databases">
        <title>Draft genome sequences of nine bacterial species from freshwater ponds near Washington, DC.</title>
        <authorList>
            <person name="Pavloudi C."/>
            <person name="Oliver L."/>
            <person name="Slattery K."/>
            <person name="Lissner G."/>
            <person name="Saw J.H."/>
        </authorList>
    </citation>
    <scope>NUCLEOTIDE SEQUENCE [LARGE SCALE GENOMIC DNA]</scope>
    <source>
        <strain evidence="4">TB1-E2</strain>
    </source>
</reference>
<dbReference type="InterPro" id="IPR049945">
    <property type="entry name" value="AAA_22"/>
</dbReference>
<evidence type="ECO:0000256" key="1">
    <source>
        <dbReference type="SAM" id="MobiDB-lite"/>
    </source>
</evidence>
<evidence type="ECO:0000313" key="3">
    <source>
        <dbReference type="EMBL" id="WWO46338.1"/>
    </source>
</evidence>
<evidence type="ECO:0000313" key="4">
    <source>
        <dbReference type="Proteomes" id="UP001373909"/>
    </source>
</evidence>
<proteinExistence type="predicted"/>
<dbReference type="RefSeq" id="WP_338679937.1">
    <property type="nucleotide sequence ID" value="NZ_CP142523.1"/>
</dbReference>
<dbReference type="Pfam" id="PF13401">
    <property type="entry name" value="AAA_22"/>
    <property type="match status" value="1"/>
</dbReference>
<gene>
    <name evidence="3" type="ORF">OPV09_27220</name>
</gene>
<dbReference type="EMBL" id="CP142523">
    <property type="protein sequence ID" value="WWO46338.1"/>
    <property type="molecule type" value="Genomic_DNA"/>
</dbReference>
<feature type="compositionally biased region" description="Polar residues" evidence="1">
    <location>
        <begin position="487"/>
        <end position="503"/>
    </location>
</feature>
<feature type="domain" description="ORC1/DEAH AAA+ ATPase" evidence="2">
    <location>
        <begin position="126"/>
        <end position="265"/>
    </location>
</feature>
<dbReference type="Proteomes" id="UP001373909">
    <property type="component" value="Chromosome"/>
</dbReference>
<accession>A0ABZ2GP30</accession>
<feature type="region of interest" description="Disordered" evidence="1">
    <location>
        <begin position="412"/>
        <end position="503"/>
    </location>
</feature>
<feature type="compositionally biased region" description="Basic and acidic residues" evidence="1">
    <location>
        <begin position="461"/>
        <end position="474"/>
    </location>
</feature>
<sequence>MFSSAQTTVSPPVPNPFLEPLEVHLSTQNLEQRLSNWPLDGLDIKNLDMQTRLDLLDRLQDQMFEPTLTAIDTTSRLFRVIRRGYTSHNPALVSSRQQMMALARCAGRELNNLPWLPSYAKGLRASGITGLGKSYEILRALSLIPQRIDHGPSKSADWNHMIQAPWLYVAMSHDGSLGGLLLQILTALDAAIGTNYARARDIAGLSNEKLAVHIGIILLNHGVGVLVIDELQGRNFAGGVRGGLAATFFLRLLNFGIPLVLMGNPLGMDALDSFSQDMRRVGSGGNIEMHPMESFDYDFTDVLAPALWRYNVMPEASPIADKDGAILFKYCGGIRDYAGRIRASSQRLALDEGCSYVTEVHMEQAFNGPDFSAKDRALIAGFRDKNPLLLQQFDDIPWRSYAVRWGLHPSSQDASTASEAAAPETPPKASSPPKTRKPVAQQSKETAQRNRTRKANQKAENAIKKASLDPEDMRNQGLQEHLISGLEQLQANNSQINPSSSGA</sequence>
<feature type="compositionally biased region" description="Low complexity" evidence="1">
    <location>
        <begin position="414"/>
        <end position="423"/>
    </location>
</feature>
<name>A0ABZ2GP30_9BURK</name>
<evidence type="ECO:0000259" key="2">
    <source>
        <dbReference type="Pfam" id="PF13401"/>
    </source>
</evidence>
<keyword evidence="4" id="KW-1185">Reference proteome</keyword>
<organism evidence="3 4">
    <name type="scientific">Janthinobacterium aestuarii</name>
    <dbReference type="NCBI Taxonomy" id="2985511"/>
    <lineage>
        <taxon>Bacteria</taxon>
        <taxon>Pseudomonadati</taxon>
        <taxon>Pseudomonadota</taxon>
        <taxon>Betaproteobacteria</taxon>
        <taxon>Burkholderiales</taxon>
        <taxon>Oxalobacteraceae</taxon>
        <taxon>Janthinobacterium</taxon>
    </lineage>
</organism>